<dbReference type="InterPro" id="IPR033985">
    <property type="entry name" value="SusD-like_N"/>
</dbReference>
<dbReference type="SUPFAM" id="SSF48452">
    <property type="entry name" value="TPR-like"/>
    <property type="match status" value="1"/>
</dbReference>
<evidence type="ECO:0000313" key="9">
    <source>
        <dbReference type="EMBL" id="SKD00944.1"/>
    </source>
</evidence>
<reference evidence="9 10" key="1">
    <citation type="submission" date="2017-02" db="EMBL/GenBank/DDBJ databases">
        <authorList>
            <person name="Peterson S.W."/>
        </authorList>
    </citation>
    <scope>NUCLEOTIDE SEQUENCE [LARGE SCALE GENOMIC DNA]</scope>
    <source>
        <strain evidence="9 10">DSM 18108</strain>
    </source>
</reference>
<dbReference type="Gene3D" id="1.25.40.390">
    <property type="match status" value="1"/>
</dbReference>
<proteinExistence type="inferred from homology"/>
<name>A0A1T5NKB0_9BACT</name>
<keyword evidence="10" id="KW-1185">Reference proteome</keyword>
<sequence>MKKSLTIIICLVASLVFSSCKKFLDVKPKSVISEDQLFASEIGFQQALTGVYSQLASRALYGDNLSMGFVSALAQNYAVSGAGAPFVQTRALNFASAEVIGYTNNIWDTAYAAIAGVNKIIASTEKRKDVLSATSYALIRGEALALRAFLHFEVLRMFGPEYTTGAAMKAIPYKTTVDQYAKIPSVTSEVVTLALADLSEAADLMKDADPVLTGSQNRRIRMNYFAVKALEARIRIYAGDKQGAFQAAAVVVNSGKFPFVTPYAASSAAGYRDRLYIDEEIFCIRVRDIKNWAERQYFRFNGSANQKLTRSAGNFSTLYETAAGGATDFRFLYRIEQDGGVPFPSKFWQTYQFNTLDSNRLDQHVPAIRLSEMYYIMAEAAVTPEEGAGYLNIVRKNRALPELQTGTITQQILEKEITKEYQKEFYAEGQLFFYYKRKKITKMLFMTAEIPLSKYVLPIPESELEFNPNYN</sequence>
<evidence type="ECO:0000256" key="3">
    <source>
        <dbReference type="ARBA" id="ARBA00022729"/>
    </source>
</evidence>
<dbReference type="PROSITE" id="PS51257">
    <property type="entry name" value="PROKAR_LIPOPROTEIN"/>
    <property type="match status" value="1"/>
</dbReference>
<comment type="subcellular location">
    <subcellularLocation>
        <location evidence="1">Cell outer membrane</location>
    </subcellularLocation>
</comment>
<evidence type="ECO:0000256" key="2">
    <source>
        <dbReference type="ARBA" id="ARBA00006275"/>
    </source>
</evidence>
<evidence type="ECO:0000259" key="7">
    <source>
        <dbReference type="Pfam" id="PF07980"/>
    </source>
</evidence>
<accession>A0A1T5NKB0</accession>
<keyword evidence="5" id="KW-0998">Cell outer membrane</keyword>
<evidence type="ECO:0000259" key="8">
    <source>
        <dbReference type="Pfam" id="PF14322"/>
    </source>
</evidence>
<feature type="domain" description="RagB/SusD" evidence="7">
    <location>
        <begin position="343"/>
        <end position="442"/>
    </location>
</feature>
<keyword evidence="3 6" id="KW-0732">Signal</keyword>
<evidence type="ECO:0000256" key="1">
    <source>
        <dbReference type="ARBA" id="ARBA00004442"/>
    </source>
</evidence>
<comment type="similarity">
    <text evidence="2">Belongs to the SusD family.</text>
</comment>
<dbReference type="Pfam" id="PF07980">
    <property type="entry name" value="SusD_RagB"/>
    <property type="match status" value="1"/>
</dbReference>
<protein>
    <submittedName>
        <fullName evidence="9">SusD family protein</fullName>
    </submittedName>
</protein>
<keyword evidence="4" id="KW-0472">Membrane</keyword>
<dbReference type="InterPro" id="IPR011990">
    <property type="entry name" value="TPR-like_helical_dom_sf"/>
</dbReference>
<evidence type="ECO:0000256" key="4">
    <source>
        <dbReference type="ARBA" id="ARBA00023136"/>
    </source>
</evidence>
<gene>
    <name evidence="9" type="ORF">SAMN05660461_2009</name>
</gene>
<evidence type="ECO:0000256" key="6">
    <source>
        <dbReference type="SAM" id="SignalP"/>
    </source>
</evidence>
<feature type="chain" id="PRO_5012075207" evidence="6">
    <location>
        <begin position="19"/>
        <end position="471"/>
    </location>
</feature>
<dbReference type="AlphaFoldDB" id="A0A1T5NKB0"/>
<organism evidence="9 10">
    <name type="scientific">Chitinophaga ginsengisegetis</name>
    <dbReference type="NCBI Taxonomy" id="393003"/>
    <lineage>
        <taxon>Bacteria</taxon>
        <taxon>Pseudomonadati</taxon>
        <taxon>Bacteroidota</taxon>
        <taxon>Chitinophagia</taxon>
        <taxon>Chitinophagales</taxon>
        <taxon>Chitinophagaceae</taxon>
        <taxon>Chitinophaga</taxon>
    </lineage>
</organism>
<dbReference type="GO" id="GO:0009279">
    <property type="term" value="C:cell outer membrane"/>
    <property type="evidence" value="ECO:0007669"/>
    <property type="project" value="UniProtKB-SubCell"/>
</dbReference>
<evidence type="ECO:0000256" key="5">
    <source>
        <dbReference type="ARBA" id="ARBA00023237"/>
    </source>
</evidence>
<dbReference type="EMBL" id="FUZZ01000001">
    <property type="protein sequence ID" value="SKD00944.1"/>
    <property type="molecule type" value="Genomic_DNA"/>
</dbReference>
<dbReference type="Pfam" id="PF14322">
    <property type="entry name" value="SusD-like_3"/>
    <property type="match status" value="1"/>
</dbReference>
<feature type="domain" description="SusD-like N-terminal" evidence="8">
    <location>
        <begin position="22"/>
        <end position="208"/>
    </location>
</feature>
<dbReference type="Proteomes" id="UP000190166">
    <property type="component" value="Unassembled WGS sequence"/>
</dbReference>
<dbReference type="InterPro" id="IPR012944">
    <property type="entry name" value="SusD_RagB_dom"/>
</dbReference>
<dbReference type="STRING" id="393003.SAMN05660461_2009"/>
<evidence type="ECO:0000313" key="10">
    <source>
        <dbReference type="Proteomes" id="UP000190166"/>
    </source>
</evidence>
<dbReference type="RefSeq" id="WP_159454256.1">
    <property type="nucleotide sequence ID" value="NZ_FUZZ01000001.1"/>
</dbReference>
<feature type="signal peptide" evidence="6">
    <location>
        <begin position="1"/>
        <end position="18"/>
    </location>
</feature>